<dbReference type="CDD" id="cd06529">
    <property type="entry name" value="S24_LexA-like"/>
    <property type="match status" value="1"/>
</dbReference>
<reference evidence="5" key="1">
    <citation type="submission" date="2022-01" db="EMBL/GenBank/DDBJ databases">
        <title>Novel bile acid biosynthetic pathways are enriched in the microbiome of centenarians.</title>
        <authorList>
            <person name="Sato Y."/>
            <person name="Atarashi K."/>
            <person name="Plichta R.D."/>
            <person name="Arai Y."/>
            <person name="Sasajima S."/>
            <person name="Kearney M.S."/>
            <person name="Suda W."/>
            <person name="Takeshita K."/>
            <person name="Sasaki T."/>
            <person name="Okamoto S."/>
            <person name="Skelly N.A."/>
            <person name="Okamura Y."/>
            <person name="Vlamakis H."/>
            <person name="Li Y."/>
            <person name="Tanoue T."/>
            <person name="Takei H."/>
            <person name="Nittono H."/>
            <person name="Narushima S."/>
            <person name="Irie J."/>
            <person name="Itoh H."/>
            <person name="Moriya K."/>
            <person name="Sugiura Y."/>
            <person name="Suematsu M."/>
            <person name="Moritoki N."/>
            <person name="Shibata S."/>
            <person name="Littman R.D."/>
            <person name="Fischbach A.M."/>
            <person name="Uwamino Y."/>
            <person name="Inoue T."/>
            <person name="Honda A."/>
            <person name="Hattori M."/>
            <person name="Murai T."/>
            <person name="Xavier J.R."/>
            <person name="Hirose N."/>
            <person name="Honda K."/>
        </authorList>
    </citation>
    <scope>NUCLEOTIDE SEQUENCE</scope>
    <source>
        <strain evidence="5">CE91-St55</strain>
    </source>
</reference>
<dbReference type="SUPFAM" id="SSF47413">
    <property type="entry name" value="lambda repressor-like DNA-binding domains"/>
    <property type="match status" value="1"/>
</dbReference>
<dbReference type="PROSITE" id="PS50943">
    <property type="entry name" value="HTH_CROC1"/>
    <property type="match status" value="1"/>
</dbReference>
<dbReference type="Proteomes" id="UP001055091">
    <property type="component" value="Unassembled WGS sequence"/>
</dbReference>
<proteinExistence type="predicted"/>
<evidence type="ECO:0000256" key="1">
    <source>
        <dbReference type="ARBA" id="ARBA00023015"/>
    </source>
</evidence>
<dbReference type="PANTHER" id="PTHR40661">
    <property type="match status" value="1"/>
</dbReference>
<evidence type="ECO:0000313" key="5">
    <source>
        <dbReference type="EMBL" id="GKH02102.1"/>
    </source>
</evidence>
<keyword evidence="1" id="KW-0805">Transcription regulation</keyword>
<dbReference type="InterPro" id="IPR036286">
    <property type="entry name" value="LexA/Signal_pep-like_sf"/>
</dbReference>
<dbReference type="GO" id="GO:0003677">
    <property type="term" value="F:DNA binding"/>
    <property type="evidence" value="ECO:0007669"/>
    <property type="project" value="UniProtKB-KW"/>
</dbReference>
<dbReference type="Pfam" id="PF01381">
    <property type="entry name" value="HTH_3"/>
    <property type="match status" value="1"/>
</dbReference>
<evidence type="ECO:0000256" key="3">
    <source>
        <dbReference type="ARBA" id="ARBA00023163"/>
    </source>
</evidence>
<dbReference type="Pfam" id="PF00717">
    <property type="entry name" value="Peptidase_S24"/>
    <property type="match status" value="1"/>
</dbReference>
<protein>
    <submittedName>
        <fullName evidence="5">DNA-binding protein</fullName>
    </submittedName>
</protein>
<comment type="caution">
    <text evidence="5">The sequence shown here is derived from an EMBL/GenBank/DDBJ whole genome shotgun (WGS) entry which is preliminary data.</text>
</comment>
<dbReference type="InterPro" id="IPR039418">
    <property type="entry name" value="LexA-like"/>
</dbReference>
<dbReference type="RefSeq" id="WP_244052763.1">
    <property type="nucleotide sequence ID" value="NZ_BQNJ01000001.1"/>
</dbReference>
<dbReference type="Gene3D" id="1.10.260.40">
    <property type="entry name" value="lambda repressor-like DNA-binding domains"/>
    <property type="match status" value="1"/>
</dbReference>
<sequence length="256" mass="28671">MTKEDIGITLKQLRLACGMTQKEVAEKIGRKQQIVGHWETGYAQPDANTLFTLCEIYGTTVDEAFGFVRKNIDISPSDYELIKKFHALDDHGRESVNIILDRETQRVKSLANMQKQLSTQSTYVIELEKATRPHYTISYYQKLASAGSGEYLFDNVPTDTIDVPVTALSEQADFAIGVNGNSMEPTYYDGDRVYVRLTEEIPTGHIGVFTRGNECFIKELGNDRLISHNHAGGYKDIPASEEIKLVGEVLGKVEEI</sequence>
<keyword evidence="2 5" id="KW-0238">DNA-binding</keyword>
<organism evidence="5 6">
    <name type="scientific">Hungatella hathewayi</name>
    <dbReference type="NCBI Taxonomy" id="154046"/>
    <lineage>
        <taxon>Bacteria</taxon>
        <taxon>Bacillati</taxon>
        <taxon>Bacillota</taxon>
        <taxon>Clostridia</taxon>
        <taxon>Lachnospirales</taxon>
        <taxon>Lachnospiraceae</taxon>
        <taxon>Hungatella</taxon>
    </lineage>
</organism>
<dbReference type="PANTHER" id="PTHR40661:SF1">
    <property type="entry name" value="HTH CRO_C1-TYPE DOMAIN-CONTAINING PROTEIN"/>
    <property type="match status" value="1"/>
</dbReference>
<dbReference type="InterPro" id="IPR010982">
    <property type="entry name" value="Lambda_DNA-bd_dom_sf"/>
</dbReference>
<evidence type="ECO:0000256" key="2">
    <source>
        <dbReference type="ARBA" id="ARBA00023125"/>
    </source>
</evidence>
<dbReference type="SUPFAM" id="SSF51306">
    <property type="entry name" value="LexA/Signal peptidase"/>
    <property type="match status" value="1"/>
</dbReference>
<dbReference type="EMBL" id="BQNJ01000001">
    <property type="protein sequence ID" value="GKH02102.1"/>
    <property type="molecule type" value="Genomic_DNA"/>
</dbReference>
<feature type="domain" description="HTH cro/C1-type" evidence="4">
    <location>
        <begin position="10"/>
        <end position="64"/>
    </location>
</feature>
<evidence type="ECO:0000259" key="4">
    <source>
        <dbReference type="PROSITE" id="PS50943"/>
    </source>
</evidence>
<dbReference type="SMART" id="SM00530">
    <property type="entry name" value="HTH_XRE"/>
    <property type="match status" value="1"/>
</dbReference>
<dbReference type="InterPro" id="IPR001387">
    <property type="entry name" value="Cro/C1-type_HTH"/>
</dbReference>
<dbReference type="AlphaFoldDB" id="A0AA37JL46"/>
<dbReference type="Gene3D" id="2.10.109.10">
    <property type="entry name" value="Umud Fragment, subunit A"/>
    <property type="match status" value="1"/>
</dbReference>
<dbReference type="CDD" id="cd00093">
    <property type="entry name" value="HTH_XRE"/>
    <property type="match status" value="1"/>
</dbReference>
<dbReference type="InterPro" id="IPR015927">
    <property type="entry name" value="Peptidase_S24_S26A/B/C"/>
</dbReference>
<evidence type="ECO:0000313" key="6">
    <source>
        <dbReference type="Proteomes" id="UP001055091"/>
    </source>
</evidence>
<keyword evidence="3" id="KW-0804">Transcription</keyword>
<gene>
    <name evidence="5" type="ORF">CE91St55_40830</name>
</gene>
<accession>A0AA37JL46</accession>
<name>A0AA37JL46_9FIRM</name>